<dbReference type="Proteomes" id="UP001234202">
    <property type="component" value="Unassembled WGS sequence"/>
</dbReference>
<sequence length="219" mass="24524">MSSEIFARDRTVRPNWQIPRLKVLHVNEKGRIIEKGRQAGPPSWLVSDSTTLRFVNGRFTRGRLETMQYVYRGIPPSGTETLNVYLFSVGSCVGIAALETLTESLPNLWSRCSKIIPEVFLEQCQVSPDDLQNSMPAIATIYAKHAYHIPSVVDGTGVFVLMNFHLINGLNGDEDLKLWTMEMSEKDDPKFALFLGVLGDEGEPYPIYVETSHSESTTA</sequence>
<evidence type="ECO:0000313" key="2">
    <source>
        <dbReference type="Proteomes" id="UP001234202"/>
    </source>
</evidence>
<name>A0ACC2X9M0_9TREE</name>
<keyword evidence="2" id="KW-1185">Reference proteome</keyword>
<reference evidence="1" key="1">
    <citation type="submission" date="2023-04" db="EMBL/GenBank/DDBJ databases">
        <title>Draft Genome sequencing of Naganishia species isolated from polar environments using Oxford Nanopore Technology.</title>
        <authorList>
            <person name="Leo P."/>
            <person name="Venkateswaran K."/>
        </authorList>
    </citation>
    <scope>NUCLEOTIDE SEQUENCE</scope>
    <source>
        <strain evidence="1">DBVPG 5303</strain>
    </source>
</reference>
<evidence type="ECO:0000313" key="1">
    <source>
        <dbReference type="EMBL" id="KAJ9120318.1"/>
    </source>
</evidence>
<proteinExistence type="predicted"/>
<comment type="caution">
    <text evidence="1">The sequence shown here is derived from an EMBL/GenBank/DDBJ whole genome shotgun (WGS) entry which is preliminary data.</text>
</comment>
<accession>A0ACC2X9M0</accession>
<gene>
    <name evidence="1" type="ORF">QFC24_005272</name>
</gene>
<protein>
    <submittedName>
        <fullName evidence="1">Uncharacterized protein</fullName>
    </submittedName>
</protein>
<organism evidence="1 2">
    <name type="scientific">Naganishia onofrii</name>
    <dbReference type="NCBI Taxonomy" id="1851511"/>
    <lineage>
        <taxon>Eukaryota</taxon>
        <taxon>Fungi</taxon>
        <taxon>Dikarya</taxon>
        <taxon>Basidiomycota</taxon>
        <taxon>Agaricomycotina</taxon>
        <taxon>Tremellomycetes</taxon>
        <taxon>Filobasidiales</taxon>
        <taxon>Filobasidiaceae</taxon>
        <taxon>Naganishia</taxon>
    </lineage>
</organism>
<dbReference type="EMBL" id="JASBWV010000021">
    <property type="protein sequence ID" value="KAJ9120318.1"/>
    <property type="molecule type" value="Genomic_DNA"/>
</dbReference>